<reference evidence="4 5" key="1">
    <citation type="submission" date="2020-08" db="EMBL/GenBank/DDBJ databases">
        <title>Genome public.</title>
        <authorList>
            <person name="Liu C."/>
            <person name="Sun Q."/>
        </authorList>
    </citation>
    <scope>NUCLEOTIDE SEQUENCE [LARGE SCALE GENOMIC DNA]</scope>
    <source>
        <strain evidence="4 5">NSJ-56</strain>
    </source>
</reference>
<dbReference type="Proteomes" id="UP000646484">
    <property type="component" value="Unassembled WGS sequence"/>
</dbReference>
<dbReference type="PANTHER" id="PTHR24412">
    <property type="entry name" value="KELCH PROTEIN"/>
    <property type="match status" value="1"/>
</dbReference>
<dbReference type="InterPro" id="IPR015915">
    <property type="entry name" value="Kelch-typ_b-propeller"/>
</dbReference>
<dbReference type="SUPFAM" id="SSF117281">
    <property type="entry name" value="Kelch motif"/>
    <property type="match status" value="2"/>
</dbReference>
<dbReference type="PROSITE" id="PS51257">
    <property type="entry name" value="PROKAR_LIPOPROTEIN"/>
    <property type="match status" value="1"/>
</dbReference>
<feature type="signal peptide" evidence="3">
    <location>
        <begin position="1"/>
        <end position="20"/>
    </location>
</feature>
<dbReference type="PANTHER" id="PTHR24412:SF441">
    <property type="entry name" value="KELCH-LIKE PROTEIN 28"/>
    <property type="match status" value="1"/>
</dbReference>
<dbReference type="EMBL" id="JACOOH010000007">
    <property type="protein sequence ID" value="MBC5622455.1"/>
    <property type="molecule type" value="Genomic_DNA"/>
</dbReference>
<protein>
    <recommendedName>
        <fullName evidence="6">Galactose oxidase</fullName>
    </recommendedName>
</protein>
<proteinExistence type="predicted"/>
<evidence type="ECO:0000256" key="3">
    <source>
        <dbReference type="SAM" id="SignalP"/>
    </source>
</evidence>
<evidence type="ECO:0000313" key="4">
    <source>
        <dbReference type="EMBL" id="MBC5622455.1"/>
    </source>
</evidence>
<keyword evidence="1" id="KW-0880">Kelch repeat</keyword>
<sequence>MRKFSLLLLAILGFAFVACDDDDHLGDWGKAPEFSGKMRNQAVSFTIGNNVYVGLGYGVDLSEYTDFKRFDMQSMTWYDVEDTFEKAGGKGRHGAIAFTAEVNGKTYAYIGLGYIASRSTGTGENLEVRPKEYLNDLWRYDPETNSWEEMKPFPGTPRRDAVAFSLNGYGFVGTGRADNAEMFKDFYRYDPKTNEWSGDLGFIGGQRYGATAFVVDGAAYVCLGLSGGSPRTDVTKCTVDANGDVHWEPMQALADKPGVKQDKDYGRIPRGYAISFVSNRGKNGENYAYIATGGQGPNPQTVWKYNHKKDQWHQMENIVGGSLVGAVSFVVDGYGYYTTGGSTIDPTASSSNASSSFSNATWRFVPDVKEDRANDYDY</sequence>
<dbReference type="RefSeq" id="WP_186977175.1">
    <property type="nucleotide sequence ID" value="NZ_JACOOH010000007.1"/>
</dbReference>
<evidence type="ECO:0000256" key="1">
    <source>
        <dbReference type="ARBA" id="ARBA00022441"/>
    </source>
</evidence>
<comment type="caution">
    <text evidence="4">The sequence shown here is derived from an EMBL/GenBank/DDBJ whole genome shotgun (WGS) entry which is preliminary data.</text>
</comment>
<keyword evidence="5" id="KW-1185">Reference proteome</keyword>
<organism evidence="4 5">
    <name type="scientific">Butyricimonas hominis</name>
    <dbReference type="NCBI Taxonomy" id="2763032"/>
    <lineage>
        <taxon>Bacteria</taxon>
        <taxon>Pseudomonadati</taxon>
        <taxon>Bacteroidota</taxon>
        <taxon>Bacteroidia</taxon>
        <taxon>Bacteroidales</taxon>
        <taxon>Odoribacteraceae</taxon>
        <taxon>Butyricimonas</taxon>
    </lineage>
</organism>
<keyword evidence="3" id="KW-0732">Signal</keyword>
<accession>A0ABR7D530</accession>
<dbReference type="Gene3D" id="2.120.10.80">
    <property type="entry name" value="Kelch-type beta propeller"/>
    <property type="match status" value="2"/>
</dbReference>
<gene>
    <name evidence="4" type="ORF">H8S64_15265</name>
</gene>
<name>A0ABR7D530_9BACT</name>
<evidence type="ECO:0008006" key="6">
    <source>
        <dbReference type="Google" id="ProtNLM"/>
    </source>
</evidence>
<evidence type="ECO:0000313" key="5">
    <source>
        <dbReference type="Proteomes" id="UP000646484"/>
    </source>
</evidence>
<feature type="chain" id="PRO_5045440356" description="Galactose oxidase" evidence="3">
    <location>
        <begin position="21"/>
        <end position="378"/>
    </location>
</feature>
<keyword evidence="2" id="KW-0677">Repeat</keyword>
<dbReference type="Pfam" id="PF24681">
    <property type="entry name" value="Kelch_KLHDC2_KLHL20_DRC7"/>
    <property type="match status" value="1"/>
</dbReference>
<evidence type="ECO:0000256" key="2">
    <source>
        <dbReference type="ARBA" id="ARBA00022737"/>
    </source>
</evidence>